<dbReference type="AlphaFoldDB" id="A0A0C3H7T4"/>
<dbReference type="EMBL" id="KN832879">
    <property type="protein sequence ID" value="KIM99314.1"/>
    <property type="molecule type" value="Genomic_DNA"/>
</dbReference>
<organism evidence="1 2">
    <name type="scientific">Oidiodendron maius (strain Zn)</name>
    <dbReference type="NCBI Taxonomy" id="913774"/>
    <lineage>
        <taxon>Eukaryota</taxon>
        <taxon>Fungi</taxon>
        <taxon>Dikarya</taxon>
        <taxon>Ascomycota</taxon>
        <taxon>Pezizomycotina</taxon>
        <taxon>Leotiomycetes</taxon>
        <taxon>Leotiomycetes incertae sedis</taxon>
        <taxon>Myxotrichaceae</taxon>
        <taxon>Oidiodendron</taxon>
    </lineage>
</organism>
<protein>
    <submittedName>
        <fullName evidence="1">Uncharacterized protein</fullName>
    </submittedName>
</protein>
<dbReference type="Proteomes" id="UP000054321">
    <property type="component" value="Unassembled WGS sequence"/>
</dbReference>
<dbReference type="InParanoid" id="A0A0C3H7T4"/>
<evidence type="ECO:0000313" key="2">
    <source>
        <dbReference type="Proteomes" id="UP000054321"/>
    </source>
</evidence>
<dbReference type="HOGENOM" id="CLU_3107000_0_0_1"/>
<reference evidence="2" key="2">
    <citation type="submission" date="2015-01" db="EMBL/GenBank/DDBJ databases">
        <title>Evolutionary Origins and Diversification of the Mycorrhizal Mutualists.</title>
        <authorList>
            <consortium name="DOE Joint Genome Institute"/>
            <consortium name="Mycorrhizal Genomics Consortium"/>
            <person name="Kohler A."/>
            <person name="Kuo A."/>
            <person name="Nagy L.G."/>
            <person name="Floudas D."/>
            <person name="Copeland A."/>
            <person name="Barry K.W."/>
            <person name="Cichocki N."/>
            <person name="Veneault-Fourrey C."/>
            <person name="LaButti K."/>
            <person name="Lindquist E.A."/>
            <person name="Lipzen A."/>
            <person name="Lundell T."/>
            <person name="Morin E."/>
            <person name="Murat C."/>
            <person name="Riley R."/>
            <person name="Ohm R."/>
            <person name="Sun H."/>
            <person name="Tunlid A."/>
            <person name="Henrissat B."/>
            <person name="Grigoriev I.V."/>
            <person name="Hibbett D.S."/>
            <person name="Martin F."/>
        </authorList>
    </citation>
    <scope>NUCLEOTIDE SEQUENCE [LARGE SCALE GENOMIC DNA]</scope>
    <source>
        <strain evidence="2">Zn</strain>
    </source>
</reference>
<sequence length="51" mass="5562">MVVQNYATSTNASKTMWLCTTHPENTAIPTATWPSPGTIISWAISMASTKY</sequence>
<gene>
    <name evidence="1" type="ORF">OIDMADRAFT_20017</name>
</gene>
<accession>A0A0C3H7T4</accession>
<proteinExistence type="predicted"/>
<reference evidence="1 2" key="1">
    <citation type="submission" date="2014-04" db="EMBL/GenBank/DDBJ databases">
        <authorList>
            <consortium name="DOE Joint Genome Institute"/>
            <person name="Kuo A."/>
            <person name="Martino E."/>
            <person name="Perotto S."/>
            <person name="Kohler A."/>
            <person name="Nagy L.G."/>
            <person name="Floudas D."/>
            <person name="Copeland A."/>
            <person name="Barry K.W."/>
            <person name="Cichocki N."/>
            <person name="Veneault-Fourrey C."/>
            <person name="LaButti K."/>
            <person name="Lindquist E.A."/>
            <person name="Lipzen A."/>
            <person name="Lundell T."/>
            <person name="Morin E."/>
            <person name="Murat C."/>
            <person name="Sun H."/>
            <person name="Tunlid A."/>
            <person name="Henrissat B."/>
            <person name="Grigoriev I.V."/>
            <person name="Hibbett D.S."/>
            <person name="Martin F."/>
            <person name="Nordberg H.P."/>
            <person name="Cantor M.N."/>
            <person name="Hua S.X."/>
        </authorList>
    </citation>
    <scope>NUCLEOTIDE SEQUENCE [LARGE SCALE GENOMIC DNA]</scope>
    <source>
        <strain evidence="1 2">Zn</strain>
    </source>
</reference>
<name>A0A0C3H7T4_OIDMZ</name>
<evidence type="ECO:0000313" key="1">
    <source>
        <dbReference type="EMBL" id="KIM99314.1"/>
    </source>
</evidence>
<keyword evidence="2" id="KW-1185">Reference proteome</keyword>